<dbReference type="InterPro" id="IPR036322">
    <property type="entry name" value="WD40_repeat_dom_sf"/>
</dbReference>
<dbReference type="GO" id="GO:0016301">
    <property type="term" value="F:kinase activity"/>
    <property type="evidence" value="ECO:0007669"/>
    <property type="project" value="UniProtKB-KW"/>
</dbReference>
<dbReference type="PANTHER" id="PTHR19848">
    <property type="entry name" value="WD40 REPEAT PROTEIN"/>
    <property type="match status" value="1"/>
</dbReference>
<evidence type="ECO:0000256" key="4">
    <source>
        <dbReference type="SAM" id="MobiDB-lite"/>
    </source>
</evidence>
<dbReference type="PANTHER" id="PTHR19848:SF8">
    <property type="entry name" value="F-BOX AND WD REPEAT DOMAIN CONTAINING 7"/>
    <property type="match status" value="1"/>
</dbReference>
<organism evidence="5 6">
    <name type="scientific">Symbiodinium microadriaticum</name>
    <name type="common">Dinoflagellate</name>
    <name type="synonym">Zooxanthella microadriatica</name>
    <dbReference type="NCBI Taxonomy" id="2951"/>
    <lineage>
        <taxon>Eukaryota</taxon>
        <taxon>Sar</taxon>
        <taxon>Alveolata</taxon>
        <taxon>Dinophyceae</taxon>
        <taxon>Suessiales</taxon>
        <taxon>Symbiodiniaceae</taxon>
        <taxon>Symbiodinium</taxon>
    </lineage>
</organism>
<evidence type="ECO:0000256" key="2">
    <source>
        <dbReference type="ARBA" id="ARBA00022737"/>
    </source>
</evidence>
<feature type="repeat" description="WD" evidence="3">
    <location>
        <begin position="337"/>
        <end position="376"/>
    </location>
</feature>
<evidence type="ECO:0000313" key="5">
    <source>
        <dbReference type="EMBL" id="OLQ00387.1"/>
    </source>
</evidence>
<dbReference type="OrthoDB" id="674604at2759"/>
<dbReference type="InterPro" id="IPR015943">
    <property type="entry name" value="WD40/YVTN_repeat-like_dom_sf"/>
</dbReference>
<feature type="region of interest" description="Disordered" evidence="4">
    <location>
        <begin position="1"/>
        <end position="34"/>
    </location>
</feature>
<protein>
    <submittedName>
        <fullName evidence="5">Myosin heavy chain kinase B</fullName>
    </submittedName>
</protein>
<evidence type="ECO:0000256" key="1">
    <source>
        <dbReference type="ARBA" id="ARBA00022574"/>
    </source>
</evidence>
<feature type="repeat" description="WD" evidence="3">
    <location>
        <begin position="377"/>
        <end position="418"/>
    </location>
</feature>
<keyword evidence="6" id="KW-1185">Reference proteome</keyword>
<dbReference type="InterPro" id="IPR020472">
    <property type="entry name" value="WD40_PAC1"/>
</dbReference>
<comment type="caution">
    <text evidence="5">The sequence shown here is derived from an EMBL/GenBank/DDBJ whole genome shotgun (WGS) entry which is preliminary data.</text>
</comment>
<dbReference type="EMBL" id="LSRX01000330">
    <property type="protein sequence ID" value="OLQ00387.1"/>
    <property type="molecule type" value="Genomic_DNA"/>
</dbReference>
<keyword evidence="2" id="KW-0677">Repeat</keyword>
<dbReference type="SUPFAM" id="SSF50978">
    <property type="entry name" value="WD40 repeat-like"/>
    <property type="match status" value="1"/>
</dbReference>
<dbReference type="PROSITE" id="PS00678">
    <property type="entry name" value="WD_REPEATS_1"/>
    <property type="match status" value="2"/>
</dbReference>
<reference evidence="5 6" key="1">
    <citation type="submission" date="2016-02" db="EMBL/GenBank/DDBJ databases">
        <title>Genome analysis of coral dinoflagellate symbionts highlights evolutionary adaptations to a symbiotic lifestyle.</title>
        <authorList>
            <person name="Aranda M."/>
            <person name="Li Y."/>
            <person name="Liew Y.J."/>
            <person name="Baumgarten S."/>
            <person name="Simakov O."/>
            <person name="Wilson M."/>
            <person name="Piel J."/>
            <person name="Ashoor H."/>
            <person name="Bougouffa S."/>
            <person name="Bajic V.B."/>
            <person name="Ryu T."/>
            <person name="Ravasi T."/>
            <person name="Bayer T."/>
            <person name="Micklem G."/>
            <person name="Kim H."/>
            <person name="Bhak J."/>
            <person name="Lajeunesse T.C."/>
            <person name="Voolstra C.R."/>
        </authorList>
    </citation>
    <scope>NUCLEOTIDE SEQUENCE [LARGE SCALE GENOMIC DNA]</scope>
    <source>
        <strain evidence="5 6">CCMP2467</strain>
    </source>
</reference>
<evidence type="ECO:0000313" key="6">
    <source>
        <dbReference type="Proteomes" id="UP000186817"/>
    </source>
</evidence>
<feature type="compositionally biased region" description="Basic and acidic residues" evidence="4">
    <location>
        <begin position="8"/>
        <end position="24"/>
    </location>
</feature>
<dbReference type="PROSITE" id="PS50082">
    <property type="entry name" value="WD_REPEATS_2"/>
    <property type="match status" value="2"/>
</dbReference>
<dbReference type="PRINTS" id="PR00320">
    <property type="entry name" value="GPROTEINBRPT"/>
</dbReference>
<dbReference type="AlphaFoldDB" id="A0A1Q9DZ14"/>
<feature type="compositionally biased region" description="Basic residues" evidence="4">
    <location>
        <begin position="25"/>
        <end position="34"/>
    </location>
</feature>
<dbReference type="Proteomes" id="UP000186817">
    <property type="component" value="Unassembled WGS sequence"/>
</dbReference>
<sequence length="464" mass="50895">MEFGQDAEDQRPEPGHDVLFDARNAKKAKHKSKKKHEWKPWRDRLCDHADAVLFVQAFSEEVEGAAFERRFLMAASADGLVRVYLLSPPGAIVSAHHDFALAGVQRHTGGIASLTSDTAQTSATCWDLDASQCSVVPPSLLYAGLVDGCVGIWSATGALLAELPGHSAPVTLTRCLSTFGREDEPQDELFNAREEQDLASASMDGTIRIWYTGVGLGIGGEGRGYCLCVLELGVRNPVADMVLLSPTEAAVATWDGQVRVVDLRDRICCKAVQVTKNQVRSLCKWRQKGDSDWQLFVGADDGVISCWAPSVSVTPQGVSGTMSLGTFSGLMHQRLSWQAHTSHVVDMFVIQDWLLSCSDDKLVRIWDTSSGDMLADFRGHAAGPVSACVAWSEGLLWTGSRDATLRSWDLEELRCQVRERSHMAKCDEESFHYEVTFSRLTAKQLKKLAQARAGKSPKKKGRAR</sequence>
<evidence type="ECO:0000256" key="3">
    <source>
        <dbReference type="PROSITE-ProRule" id="PRU00221"/>
    </source>
</evidence>
<dbReference type="InterPro" id="IPR019775">
    <property type="entry name" value="WD40_repeat_CS"/>
</dbReference>
<keyword evidence="5" id="KW-0808">Transferase</keyword>
<gene>
    <name evidence="5" type="primary">mhkB</name>
    <name evidence="5" type="ORF">AK812_SmicGene16981</name>
</gene>
<proteinExistence type="predicted"/>
<name>A0A1Q9DZ14_SYMMI</name>
<accession>A0A1Q9DZ14</accession>
<dbReference type="Gene3D" id="2.130.10.10">
    <property type="entry name" value="YVTN repeat-like/Quinoprotein amine dehydrogenase"/>
    <property type="match status" value="2"/>
</dbReference>
<keyword evidence="5" id="KW-0418">Kinase</keyword>
<dbReference type="InterPro" id="IPR001680">
    <property type="entry name" value="WD40_rpt"/>
</dbReference>
<dbReference type="Pfam" id="PF00400">
    <property type="entry name" value="WD40"/>
    <property type="match status" value="3"/>
</dbReference>
<dbReference type="SMART" id="SM00320">
    <property type="entry name" value="WD40"/>
    <property type="match status" value="7"/>
</dbReference>
<keyword evidence="1 3" id="KW-0853">WD repeat</keyword>